<dbReference type="Gene3D" id="3.10.20.90">
    <property type="entry name" value="Phosphatidylinositol 3-kinase Catalytic Subunit, Chain A, domain 1"/>
    <property type="match status" value="1"/>
</dbReference>
<dbReference type="Ensembl" id="ENSCCRT00015085888.1">
    <property type="protein sequence ID" value="ENSCCRP00015083182.1"/>
    <property type="gene ID" value="ENSCCRG00015033571.1"/>
</dbReference>
<evidence type="ECO:0000313" key="2">
    <source>
        <dbReference type="Ensembl" id="ENSCCRP00015083182.1"/>
    </source>
</evidence>
<reference evidence="2" key="1">
    <citation type="submission" date="2025-08" db="UniProtKB">
        <authorList>
            <consortium name="Ensembl"/>
        </authorList>
    </citation>
    <scope>IDENTIFICATION</scope>
</reference>
<protein>
    <recommendedName>
        <fullName evidence="1">Kindlin-2 N-terminal domain-containing protein</fullName>
    </recommendedName>
</protein>
<dbReference type="Proteomes" id="UP000694700">
    <property type="component" value="Unplaced"/>
</dbReference>
<dbReference type="InterPro" id="IPR040790">
    <property type="entry name" value="Kindlin_2_N"/>
</dbReference>
<organism evidence="2 3">
    <name type="scientific">Cyprinus carpio</name>
    <name type="common">Common carp</name>
    <dbReference type="NCBI Taxonomy" id="7962"/>
    <lineage>
        <taxon>Eukaryota</taxon>
        <taxon>Metazoa</taxon>
        <taxon>Chordata</taxon>
        <taxon>Craniata</taxon>
        <taxon>Vertebrata</taxon>
        <taxon>Euteleostomi</taxon>
        <taxon>Actinopterygii</taxon>
        <taxon>Neopterygii</taxon>
        <taxon>Teleostei</taxon>
        <taxon>Ostariophysi</taxon>
        <taxon>Cypriniformes</taxon>
        <taxon>Cyprinidae</taxon>
        <taxon>Cyprininae</taxon>
        <taxon>Cyprinus</taxon>
    </lineage>
</organism>
<sequence length="52" mass="5573">MAAWDLSVSVEELGPDAPPLKISVTSDLHIGGVILKVVEKSRESMSDVCDFT</sequence>
<proteinExistence type="predicted"/>
<accession>A0A8C1XND6</accession>
<evidence type="ECO:0000313" key="3">
    <source>
        <dbReference type="Proteomes" id="UP000694700"/>
    </source>
</evidence>
<feature type="domain" description="Kindlin-2 N-terminal" evidence="1">
    <location>
        <begin position="2"/>
        <end position="41"/>
    </location>
</feature>
<dbReference type="AlphaFoldDB" id="A0A8C1XND6"/>
<evidence type="ECO:0000259" key="1">
    <source>
        <dbReference type="Pfam" id="PF18124"/>
    </source>
</evidence>
<dbReference type="Pfam" id="PF18124">
    <property type="entry name" value="Kindlin_2_N"/>
    <property type="match status" value="1"/>
</dbReference>
<name>A0A8C1XND6_CYPCA</name>